<evidence type="ECO:0000313" key="2">
    <source>
        <dbReference type="EMBL" id="JAA94515.1"/>
    </source>
</evidence>
<organism evidence="2">
    <name type="scientific">Psorophora albipes</name>
    <dbReference type="NCBI Taxonomy" id="869069"/>
    <lineage>
        <taxon>Eukaryota</taxon>
        <taxon>Metazoa</taxon>
        <taxon>Ecdysozoa</taxon>
        <taxon>Arthropoda</taxon>
        <taxon>Hexapoda</taxon>
        <taxon>Insecta</taxon>
        <taxon>Pterygota</taxon>
        <taxon>Neoptera</taxon>
        <taxon>Endopterygota</taxon>
        <taxon>Diptera</taxon>
        <taxon>Nematocera</taxon>
        <taxon>Culicoidea</taxon>
        <taxon>Culicidae</taxon>
        <taxon>Culicinae</taxon>
        <taxon>Aedini</taxon>
        <taxon>Psorophora</taxon>
    </lineage>
</organism>
<protein>
    <submittedName>
        <fullName evidence="2">Putative salivary secreted peptide</fullName>
    </submittedName>
</protein>
<evidence type="ECO:0000256" key="1">
    <source>
        <dbReference type="SAM" id="SignalP"/>
    </source>
</evidence>
<feature type="signal peptide" evidence="1">
    <location>
        <begin position="1"/>
        <end position="20"/>
    </location>
</feature>
<feature type="chain" id="PRO_5004586730" evidence="1">
    <location>
        <begin position="21"/>
        <end position="71"/>
    </location>
</feature>
<name>T1DG27_9DIPT</name>
<sequence>MAKLVLLFIVIFCIVQLTFAARIRRDKLDDVPVGALLNGNFDTSTQEYDDTQFGEAHKRLVETLNEAYKMN</sequence>
<proteinExistence type="evidence at transcript level"/>
<reference evidence="2" key="1">
    <citation type="journal article" date="2013" name="BMC Genomics">
        <title>A deep insight into the sialotranscriptome of the mosquito, Psorophora albipes.</title>
        <authorList>
            <person name="Chagas A.C."/>
            <person name="Calvo E."/>
            <person name="Rios-Velasquez C.M."/>
            <person name="Pessoa F.A."/>
            <person name="Medeiros J.F."/>
            <person name="Ribeiro J.M."/>
        </authorList>
    </citation>
    <scope>NUCLEOTIDE SEQUENCE</scope>
</reference>
<keyword evidence="1" id="KW-0732">Signal</keyword>
<accession>T1DG27</accession>
<dbReference type="AlphaFoldDB" id="T1DG27"/>
<dbReference type="EMBL" id="GALA01000337">
    <property type="protein sequence ID" value="JAA94515.1"/>
    <property type="molecule type" value="mRNA"/>
</dbReference>